<feature type="region of interest" description="Disordered" evidence="1">
    <location>
        <begin position="1"/>
        <end position="29"/>
    </location>
</feature>
<evidence type="ECO:0000313" key="3">
    <source>
        <dbReference type="Proteomes" id="UP000054359"/>
    </source>
</evidence>
<organism evidence="2 3">
    <name type="scientific">Stegodyphus mimosarum</name>
    <name type="common">African social velvet spider</name>
    <dbReference type="NCBI Taxonomy" id="407821"/>
    <lineage>
        <taxon>Eukaryota</taxon>
        <taxon>Metazoa</taxon>
        <taxon>Ecdysozoa</taxon>
        <taxon>Arthropoda</taxon>
        <taxon>Chelicerata</taxon>
        <taxon>Arachnida</taxon>
        <taxon>Araneae</taxon>
        <taxon>Araneomorphae</taxon>
        <taxon>Entelegynae</taxon>
        <taxon>Eresoidea</taxon>
        <taxon>Eresidae</taxon>
        <taxon>Stegodyphus</taxon>
    </lineage>
</organism>
<evidence type="ECO:0000313" key="2">
    <source>
        <dbReference type="EMBL" id="KFM61113.1"/>
    </source>
</evidence>
<proteinExistence type="predicted"/>
<evidence type="ECO:0000256" key="1">
    <source>
        <dbReference type="SAM" id="MobiDB-lite"/>
    </source>
</evidence>
<dbReference type="AlphaFoldDB" id="A0A087T7M4"/>
<dbReference type="Gene3D" id="3.60.10.10">
    <property type="entry name" value="Endonuclease/exonuclease/phosphatase"/>
    <property type="match status" value="1"/>
</dbReference>
<protein>
    <recommendedName>
        <fullName evidence="4">Endonuclease/exonuclease/phosphatase domain-containing protein</fullName>
    </recommendedName>
</protein>
<evidence type="ECO:0008006" key="4">
    <source>
        <dbReference type="Google" id="ProtNLM"/>
    </source>
</evidence>
<gene>
    <name evidence="2" type="ORF">X975_01958</name>
</gene>
<feature type="compositionally biased region" description="Polar residues" evidence="1">
    <location>
        <begin position="1"/>
        <end position="10"/>
    </location>
</feature>
<feature type="region of interest" description="Disordered" evidence="1">
    <location>
        <begin position="87"/>
        <end position="106"/>
    </location>
</feature>
<reference evidence="2 3" key="1">
    <citation type="submission" date="2013-11" db="EMBL/GenBank/DDBJ databases">
        <title>Genome sequencing of Stegodyphus mimosarum.</title>
        <authorList>
            <person name="Bechsgaard J."/>
        </authorList>
    </citation>
    <scope>NUCLEOTIDE SEQUENCE [LARGE SCALE GENOMIC DNA]</scope>
</reference>
<dbReference type="EMBL" id="KK113820">
    <property type="protein sequence ID" value="KFM61113.1"/>
    <property type="molecule type" value="Genomic_DNA"/>
</dbReference>
<feature type="compositionally biased region" description="Polar residues" evidence="1">
    <location>
        <begin position="19"/>
        <end position="29"/>
    </location>
</feature>
<dbReference type="InterPro" id="IPR036691">
    <property type="entry name" value="Endo/exonu/phosph_ase_sf"/>
</dbReference>
<dbReference type="OrthoDB" id="415822at2759"/>
<dbReference type="Proteomes" id="UP000054359">
    <property type="component" value="Unassembled WGS sequence"/>
</dbReference>
<sequence length="106" mass="11458">MVTLTMSQAAGKNAGDAQQLYNSPDINNGLNRREDPIKFLQINLQHVRAAVAQSIQYVLDNSIDIIIGQEPYTRNGAAVGFPIQWTSVSKTKPGTSGQGDNSLLQS</sequence>
<keyword evidence="3" id="KW-1185">Reference proteome</keyword>
<name>A0A087T7M4_STEMI</name>
<feature type="non-terminal residue" evidence="2">
    <location>
        <position position="106"/>
    </location>
</feature>
<accession>A0A087T7M4</accession>